<keyword evidence="1" id="KW-1133">Transmembrane helix</keyword>
<evidence type="ECO:0000313" key="3">
    <source>
        <dbReference type="Proteomes" id="UP000230750"/>
    </source>
</evidence>
<dbReference type="AlphaFoldDB" id="A0A2G8JEM0"/>
<gene>
    <name evidence="2" type="ORF">BSL78_28976</name>
</gene>
<feature type="non-terminal residue" evidence="2">
    <location>
        <position position="1"/>
    </location>
</feature>
<protein>
    <submittedName>
        <fullName evidence="2">Uncharacterized protein</fullName>
    </submittedName>
</protein>
<proteinExistence type="predicted"/>
<feature type="transmembrane region" description="Helical" evidence="1">
    <location>
        <begin position="20"/>
        <end position="41"/>
    </location>
</feature>
<organism evidence="2 3">
    <name type="scientific">Stichopus japonicus</name>
    <name type="common">Sea cucumber</name>
    <dbReference type="NCBI Taxonomy" id="307972"/>
    <lineage>
        <taxon>Eukaryota</taxon>
        <taxon>Metazoa</taxon>
        <taxon>Echinodermata</taxon>
        <taxon>Eleutherozoa</taxon>
        <taxon>Echinozoa</taxon>
        <taxon>Holothuroidea</taxon>
        <taxon>Aspidochirotacea</taxon>
        <taxon>Aspidochirotida</taxon>
        <taxon>Stichopodidae</taxon>
        <taxon>Apostichopus</taxon>
    </lineage>
</organism>
<evidence type="ECO:0000256" key="1">
    <source>
        <dbReference type="SAM" id="Phobius"/>
    </source>
</evidence>
<comment type="caution">
    <text evidence="2">The sequence shown here is derived from an EMBL/GenBank/DDBJ whole genome shotgun (WGS) entry which is preliminary data.</text>
</comment>
<keyword evidence="3" id="KW-1185">Reference proteome</keyword>
<keyword evidence="1" id="KW-0472">Membrane</keyword>
<dbReference type="EMBL" id="MRZV01002252">
    <property type="protein sequence ID" value="PIK34198.1"/>
    <property type="molecule type" value="Genomic_DNA"/>
</dbReference>
<keyword evidence="1" id="KW-0812">Transmembrane</keyword>
<evidence type="ECO:0000313" key="2">
    <source>
        <dbReference type="EMBL" id="PIK34198.1"/>
    </source>
</evidence>
<name>A0A2G8JEM0_STIJA</name>
<sequence length="185" mass="20572">GYHTPDEPTESSYGWLSWPGTLFAFVFVSCYIISIVVNCAVCCHKASPRPYNNSRPEVVITPSKLSRHNEPSLCQVMSSNVHDVLAVQIENEDLQFDKHSNRGHTSRNSKISEAYILPSSPRGRGDGSFGRTFIDEQGITISDLSFLIYLMDPLSQMHLKHMLNNFKADVTVANGAQVAATTWLP</sequence>
<reference evidence="2 3" key="1">
    <citation type="journal article" date="2017" name="PLoS Biol.">
        <title>The sea cucumber genome provides insights into morphological evolution and visceral regeneration.</title>
        <authorList>
            <person name="Zhang X."/>
            <person name="Sun L."/>
            <person name="Yuan J."/>
            <person name="Sun Y."/>
            <person name="Gao Y."/>
            <person name="Zhang L."/>
            <person name="Li S."/>
            <person name="Dai H."/>
            <person name="Hamel J.F."/>
            <person name="Liu C."/>
            <person name="Yu Y."/>
            <person name="Liu S."/>
            <person name="Lin W."/>
            <person name="Guo K."/>
            <person name="Jin S."/>
            <person name="Xu P."/>
            <person name="Storey K.B."/>
            <person name="Huan P."/>
            <person name="Zhang T."/>
            <person name="Zhou Y."/>
            <person name="Zhang J."/>
            <person name="Lin C."/>
            <person name="Li X."/>
            <person name="Xing L."/>
            <person name="Huo D."/>
            <person name="Sun M."/>
            <person name="Wang L."/>
            <person name="Mercier A."/>
            <person name="Li F."/>
            <person name="Yang H."/>
            <person name="Xiang J."/>
        </authorList>
    </citation>
    <scope>NUCLEOTIDE SEQUENCE [LARGE SCALE GENOMIC DNA]</scope>
    <source>
        <strain evidence="2">Shaxun</strain>
        <tissue evidence="2">Muscle</tissue>
    </source>
</reference>
<dbReference type="Proteomes" id="UP000230750">
    <property type="component" value="Unassembled WGS sequence"/>
</dbReference>
<accession>A0A2G8JEM0</accession>